<keyword evidence="1" id="KW-0677">Repeat</keyword>
<feature type="repeat" description="TPR" evidence="3">
    <location>
        <begin position="1066"/>
        <end position="1099"/>
    </location>
</feature>
<dbReference type="SUPFAM" id="SSF48452">
    <property type="entry name" value="TPR-like"/>
    <property type="match status" value="4"/>
</dbReference>
<feature type="region of interest" description="Disordered" evidence="4">
    <location>
        <begin position="661"/>
        <end position="692"/>
    </location>
</feature>
<dbReference type="SMART" id="SM00028">
    <property type="entry name" value="TPR"/>
    <property type="match status" value="24"/>
</dbReference>
<keyword evidence="2 3" id="KW-0802">TPR repeat</keyword>
<dbReference type="Pfam" id="PF14559">
    <property type="entry name" value="TPR_19"/>
    <property type="match status" value="1"/>
</dbReference>
<evidence type="ECO:0000256" key="2">
    <source>
        <dbReference type="ARBA" id="ARBA00022803"/>
    </source>
</evidence>
<feature type="repeat" description="TPR" evidence="3">
    <location>
        <begin position="1204"/>
        <end position="1237"/>
    </location>
</feature>
<dbReference type="Pfam" id="PF00515">
    <property type="entry name" value="TPR_1"/>
    <property type="match status" value="1"/>
</dbReference>
<feature type="repeat" description="TPR" evidence="3">
    <location>
        <begin position="1808"/>
        <end position="1841"/>
    </location>
</feature>
<dbReference type="PANTHER" id="PTHR44858:SF1">
    <property type="entry name" value="UDP-N-ACETYLGLUCOSAMINE--PEPTIDE N-ACETYLGLUCOSAMINYLTRANSFERASE SPINDLY-RELATED"/>
    <property type="match status" value="1"/>
</dbReference>
<evidence type="ECO:0000256" key="4">
    <source>
        <dbReference type="SAM" id="MobiDB-lite"/>
    </source>
</evidence>
<name>A0A6F9DH17_9ASCI</name>
<feature type="compositionally biased region" description="Basic and acidic residues" evidence="4">
    <location>
        <begin position="159"/>
        <end position="171"/>
    </location>
</feature>
<dbReference type="InterPro" id="IPR019734">
    <property type="entry name" value="TPR_rpt"/>
</dbReference>
<feature type="repeat" description="TPR" evidence="3">
    <location>
        <begin position="1638"/>
        <end position="1671"/>
    </location>
</feature>
<dbReference type="EMBL" id="LR786404">
    <property type="protein sequence ID" value="CAB3260730.1"/>
    <property type="molecule type" value="mRNA"/>
</dbReference>
<organism evidence="5">
    <name type="scientific">Phallusia mammillata</name>
    <dbReference type="NCBI Taxonomy" id="59560"/>
    <lineage>
        <taxon>Eukaryota</taxon>
        <taxon>Metazoa</taxon>
        <taxon>Chordata</taxon>
        <taxon>Tunicata</taxon>
        <taxon>Ascidiacea</taxon>
        <taxon>Phlebobranchia</taxon>
        <taxon>Ascidiidae</taxon>
        <taxon>Phallusia</taxon>
    </lineage>
</organism>
<sequence length="1884" mass="212606">MPKPTVQQWKQYNPLDKGLVAPNVLSISNTLPFSKDEVSKTAMLRPKRSTVGVYPARSSMEVEDMNVMMVGGSIQSLQELTDKDETDVSKKEFHSQPVKTDKKSEHEGKPKMPAIVGTEGTTIHAPFAIRARPPAMPRSQVNVKKKRKITAPPNSSSSMRRESLKSSEKSVKGQKVHISESSPILVVPSPEEVEPTQKRSIDDMIQSLRSSRQASGTQKSLSDLKIDQLLQQVMNHAEEWMHEKPGPATEESPPPTDQTIDSNKVFEPKAEISRKDEEIVIEVDVSDTVSTLASQISAPAGIPDVSSILLRKSSHALPGTGSLSETSSPVAMLLDEDVTFDYEQAIHDVNLSLDVKNDDVLNVHGGFPALLEKTARLGPKDSDDLQDRKPKMPKFTSKGKIHRLCLLPSIGELEVKPHELALTKVGHAGQHSFAGNGEVLNNIQTHHLQQTNSNFVPTKQQAPANDSKSQTVLDSSKLDPLDIDGWRRLVEAEFSKKDYTIQGLKMDTKDWGVWRLMWTVAPPKMGLSTSAVKALVFPRYHGTLISSPNEPVEESWQGDDDLSDIVVEDENKTEFNERTLNRRHNSVETLNEITHEKPKHVRSKSTPNIHFSAYNTEQGLVKTDYVTAMEEINKQKDLLLKQNAEKPVVILEDIDDATNDKKKIEQDKEKPDSQTNIRPSTEDVNVKDSQSSTLATKTYEGGRSYVMYSKKKLKPKRSKKFVQTARKLLLSYEPTPLQRSSSIHSFFSSPKVSIARNKFQDLPKRISRSTSQPRLMDFKWFVNRHQAYPSKIDDIREWVRGIWDGWFDEIYPPSSDEESSYAGDDLVDGVETTKEKKDGSQQKIERTSFTVPDVIPPAVVLHPDNEDEIEDEMQKEVESLTEDINKLSPTDTSRKACHLARRGTLFRKLGNIKQSLDDVNSAIAIEPRLTQAYWQRHLIHKLKNEEHDALDDLNALLKVNKKDVDAYRSRGDVFASLGDYTMAVVNYSQTIKLDPTNEEPYFQRASIFEKTGDMLLAMEDYASVVKLNPARTDALLKRAVFHFKKKSWHVAVADFTQLIHKEPRNAEARTYRGRAYAELKQHESALMDLSASIHLDPRNASAYYYRGALLRTAAPNKALQDLSVSLLLDDSEQNVLALLHRGILYSELKKYQEAMADFEQTLRLDHSLACAHVNIGLIHLQVTDNYWEAAKQFSMAIKGDPTYIRSYVCRSDAYAKFHDYKSAVRDITRAIHLKPTERHLYLRRGKLLLQLRQLKLAAFCVRHIATLDESLVKSSATQQAVVQSFLGNHTAAVDSLSAACRTKPIPHMYVLLSKALMKGKRFKEAVTNLKNALELSTLFAYGETALEQHKAPPESAEIHFLLGQCHTEMCDHTRALLAYNEALKINPNYAEAYYQRGLCRLKLDHSKGVQDLNRALALQPKLFEAYLSRAAFYCTKKRYSKAILNCNEALRLRPRSVRALLCRGALKYRISAYHHAITDLTQAIKLDKQCSLAYYNRAVCLHRMKKDEAALKDYSIILMLTLNDTSEESKVLRIRVFVNRALLYVNSEFQDARNAALDLEQAALLSPSDTAILHSMALCYHKLNDLEEAEHAYTRCLEVDQYYLAAYIGRGDAYCDAGKLQEAKVEYEKALRLNPSSVEARVHLGYNLQMNGSLQQAWLQFTSAIELNPKCQSALEGRAVTCLHAGDLDAAARDVSVALKCGAPTARLLTACGVVHQCQHDLHTAMAFYSKARALNPDYTPAHFNATVLYLRDRRFAEARECLNIVLNQDPTNSVAFLNRAITNVFLGNPSDALKDFKRAIDLDSHNAHFYYNRGNLHFVLKQYEDAEHDFNMALSIDPSDHITLKRRADVRGCLGNKVKAVEDYQESLVLYERKLRLMGKRRQ</sequence>
<dbReference type="SUPFAM" id="SSF81901">
    <property type="entry name" value="HCP-like"/>
    <property type="match status" value="1"/>
</dbReference>
<feature type="repeat" description="TPR" evidence="3">
    <location>
        <begin position="1604"/>
        <end position="1637"/>
    </location>
</feature>
<dbReference type="InterPro" id="IPR011990">
    <property type="entry name" value="TPR-like_helical_dom_sf"/>
</dbReference>
<feature type="repeat" description="TPR" evidence="3">
    <location>
        <begin position="1423"/>
        <end position="1456"/>
    </location>
</feature>
<feature type="repeat" description="TPR" evidence="3">
    <location>
        <begin position="1135"/>
        <end position="1168"/>
    </location>
</feature>
<feature type="repeat" description="TPR" evidence="3">
    <location>
        <begin position="1570"/>
        <end position="1603"/>
    </location>
</feature>
<feature type="compositionally biased region" description="Basic and acidic residues" evidence="4">
    <location>
        <begin position="81"/>
        <end position="110"/>
    </location>
</feature>
<reference evidence="5" key="1">
    <citation type="submission" date="2020-04" db="EMBL/GenBank/DDBJ databases">
        <authorList>
            <person name="Neveu A P."/>
        </authorList>
    </citation>
    <scope>NUCLEOTIDE SEQUENCE</scope>
    <source>
        <tissue evidence="5">Whole embryo</tissue>
    </source>
</reference>
<dbReference type="Gene3D" id="1.25.40.10">
    <property type="entry name" value="Tetratricopeptide repeat domain"/>
    <property type="match status" value="9"/>
</dbReference>
<feature type="repeat" description="TPR" evidence="3">
    <location>
        <begin position="998"/>
        <end position="1031"/>
    </location>
</feature>
<dbReference type="PANTHER" id="PTHR44858">
    <property type="entry name" value="TETRATRICOPEPTIDE REPEAT PROTEIN 6"/>
    <property type="match status" value="1"/>
</dbReference>
<feature type="repeat" description="TPR" evidence="3">
    <location>
        <begin position="1774"/>
        <end position="1807"/>
    </location>
</feature>
<feature type="repeat" description="TPR" evidence="3">
    <location>
        <begin position="1356"/>
        <end position="1389"/>
    </location>
</feature>
<feature type="repeat" description="TPR" evidence="3">
    <location>
        <begin position="964"/>
        <end position="997"/>
    </location>
</feature>
<feature type="region of interest" description="Disordered" evidence="4">
    <location>
        <begin position="132"/>
        <end position="198"/>
    </location>
</feature>
<feature type="region of interest" description="Disordered" evidence="4">
    <location>
        <begin position="242"/>
        <end position="262"/>
    </location>
</feature>
<dbReference type="Pfam" id="PF13432">
    <property type="entry name" value="TPR_16"/>
    <property type="match status" value="2"/>
</dbReference>
<dbReference type="Pfam" id="PF13181">
    <property type="entry name" value="TPR_8"/>
    <property type="match status" value="2"/>
</dbReference>
<feature type="region of interest" description="Disordered" evidence="4">
    <location>
        <begin position="81"/>
        <end position="115"/>
    </location>
</feature>
<evidence type="ECO:0000256" key="3">
    <source>
        <dbReference type="PROSITE-ProRule" id="PRU00339"/>
    </source>
</evidence>
<dbReference type="PROSITE" id="PS50005">
    <property type="entry name" value="TPR"/>
    <property type="match status" value="12"/>
</dbReference>
<dbReference type="Pfam" id="PF13414">
    <property type="entry name" value="TPR_11"/>
    <property type="match status" value="3"/>
</dbReference>
<dbReference type="PROSITE" id="PS50293">
    <property type="entry name" value="TPR_REGION"/>
    <property type="match status" value="2"/>
</dbReference>
<proteinExistence type="evidence at transcript level"/>
<accession>A0A6F9DH17</accession>
<evidence type="ECO:0000313" key="5">
    <source>
        <dbReference type="EMBL" id="CAB3260730.1"/>
    </source>
</evidence>
<dbReference type="InterPro" id="IPR050498">
    <property type="entry name" value="Ycf3"/>
</dbReference>
<feature type="compositionally biased region" description="Basic and acidic residues" evidence="4">
    <location>
        <begin position="661"/>
        <end position="672"/>
    </location>
</feature>
<gene>
    <name evidence="5" type="primary">LOC100175887</name>
</gene>
<evidence type="ECO:0000256" key="1">
    <source>
        <dbReference type="ARBA" id="ARBA00022737"/>
    </source>
</evidence>
<protein>
    <submittedName>
        <fullName evidence="5">Uncharacterized protein LOC100175887</fullName>
    </submittedName>
</protein>